<dbReference type="Pfam" id="PF13364">
    <property type="entry name" value="BetaGal_ABD2"/>
    <property type="match status" value="1"/>
</dbReference>
<keyword evidence="6" id="KW-1185">Reference proteome</keyword>
<dbReference type="RefSeq" id="WP_256619985.1">
    <property type="nucleotide sequence ID" value="NZ_JANIBC010000012.1"/>
</dbReference>
<dbReference type="PANTHER" id="PTHR22901">
    <property type="entry name" value="SIALATE O-ACETYLESTERASE"/>
    <property type="match status" value="1"/>
</dbReference>
<keyword evidence="3" id="KW-0732">Signal</keyword>
<dbReference type="SUPFAM" id="SSF49785">
    <property type="entry name" value="Galactose-binding domain-like"/>
    <property type="match status" value="1"/>
</dbReference>
<dbReference type="GO" id="GO:0001681">
    <property type="term" value="F:sialate O-acetylesterase activity"/>
    <property type="evidence" value="ECO:0007669"/>
    <property type="project" value="InterPro"/>
</dbReference>
<organism evidence="5 6">
    <name type="scientific">Parvularcula maris</name>
    <dbReference type="NCBI Taxonomy" id="2965077"/>
    <lineage>
        <taxon>Bacteria</taxon>
        <taxon>Pseudomonadati</taxon>
        <taxon>Pseudomonadota</taxon>
        <taxon>Alphaproteobacteria</taxon>
        <taxon>Parvularculales</taxon>
        <taxon>Parvularculaceae</taxon>
        <taxon>Parvularcula</taxon>
    </lineage>
</organism>
<dbReference type="SUPFAM" id="SSF52266">
    <property type="entry name" value="SGNH hydrolase"/>
    <property type="match status" value="1"/>
</dbReference>
<keyword evidence="1" id="KW-0378">Hydrolase</keyword>
<sequence length="641" mass="68432">MKSNLKTALSCLAIVALTGGGASAELTIDHPWMDGAVIQRGQSVVLSGRTDSASARLRFGGNVYEAAVDAGRWTVELPPLTARAGDGLTIEAGGEELRLEDVAVGDVMFCSGQSNMAWPVSRSTGRPDAELSTSADIRLLNVPLRHHAAEQAELPTGTRWQRASPEAVEAFSAVCWYTAERVMADGVPLGLVQAAWGGSQIEAWVPRDLLAELGGYETEIGLIETYRDNEAAAQRAFGAQWEAAWEENGARPWADGDFAERAVPEGEMRDWKTYGDPDADRHLGHVWFTKTVVLSKAEAEEAETIGIGLVDDIDATWVNGMFLGSTFSWSDQRRYELPDGLLTEGENVVTVNVLNGYGQGGLLGPSKDMTIELAGGEAVPIADGWSYEIVPAAPSAVPQPPWSSVTGFSTIHNAMVAPLGTLKASKAIWYQGESNTDHPETYQGLMSALVSSWKARFGPDLQTVIVQLPGFGQTLSEPSESGWAAVREAQRKAALADENTALAVTIDAGDATDIHPPNKVVVADRVSAAFEAMRTGSSGGDGHGPTTPATRTRDDVVVHLPAGSYEVKSGPSPMALELCNEGGRCRWADGKLEGSTLILKAGNRQSASKVRYCWSDAPLCNLYRADGIPVSPFQVDIAKQR</sequence>
<protein>
    <submittedName>
        <fullName evidence="5">Beta galactosidase jelly roll domain-containing protein</fullName>
    </submittedName>
</protein>
<reference evidence="5" key="1">
    <citation type="submission" date="2022-07" db="EMBL/GenBank/DDBJ databases">
        <title>Parvularcula maris sp. nov., an algicidal bacterium isolated from seawater.</title>
        <authorList>
            <person name="Li F."/>
        </authorList>
    </citation>
    <scope>NUCLEOTIDE SEQUENCE</scope>
    <source>
        <strain evidence="5">BGMRC 0090</strain>
    </source>
</reference>
<gene>
    <name evidence="5" type="ORF">NOG11_11890</name>
</gene>
<dbReference type="PANTHER" id="PTHR22901:SF0">
    <property type="entry name" value="SIALATE O-ACETYLESTERASE"/>
    <property type="match status" value="1"/>
</dbReference>
<dbReference type="Proteomes" id="UP001142610">
    <property type="component" value="Unassembled WGS sequence"/>
</dbReference>
<dbReference type="InterPro" id="IPR025300">
    <property type="entry name" value="BetaGal_jelly_roll_dom"/>
</dbReference>
<dbReference type="GO" id="GO:0005975">
    <property type="term" value="P:carbohydrate metabolic process"/>
    <property type="evidence" value="ECO:0007669"/>
    <property type="project" value="TreeGrafter"/>
</dbReference>
<name>A0A9X2RIK0_9PROT</name>
<proteinExistence type="predicted"/>
<accession>A0A9X2RIK0</accession>
<dbReference type="InterPro" id="IPR039329">
    <property type="entry name" value="SIAE"/>
</dbReference>
<dbReference type="EMBL" id="JANIBC010000012">
    <property type="protein sequence ID" value="MCQ8186089.1"/>
    <property type="molecule type" value="Genomic_DNA"/>
</dbReference>
<feature type="signal peptide" evidence="3">
    <location>
        <begin position="1"/>
        <end position="24"/>
    </location>
</feature>
<dbReference type="Gene3D" id="3.40.50.1110">
    <property type="entry name" value="SGNH hydrolase"/>
    <property type="match status" value="2"/>
</dbReference>
<keyword evidence="2" id="KW-0326">Glycosidase</keyword>
<evidence type="ECO:0000256" key="3">
    <source>
        <dbReference type="SAM" id="SignalP"/>
    </source>
</evidence>
<evidence type="ECO:0000256" key="1">
    <source>
        <dbReference type="ARBA" id="ARBA00022801"/>
    </source>
</evidence>
<evidence type="ECO:0000313" key="6">
    <source>
        <dbReference type="Proteomes" id="UP001142610"/>
    </source>
</evidence>
<comment type="caution">
    <text evidence="5">The sequence shown here is derived from an EMBL/GenBank/DDBJ whole genome shotgun (WGS) entry which is preliminary data.</text>
</comment>
<evidence type="ECO:0000259" key="4">
    <source>
        <dbReference type="Pfam" id="PF13364"/>
    </source>
</evidence>
<dbReference type="InterPro" id="IPR036514">
    <property type="entry name" value="SGNH_hydro_sf"/>
</dbReference>
<feature type="chain" id="PRO_5040787986" evidence="3">
    <location>
        <begin position="25"/>
        <end position="641"/>
    </location>
</feature>
<feature type="domain" description="Beta-galactosidase jelly roll" evidence="4">
    <location>
        <begin position="270"/>
        <end position="354"/>
    </location>
</feature>
<dbReference type="InterPro" id="IPR008979">
    <property type="entry name" value="Galactose-bd-like_sf"/>
</dbReference>
<dbReference type="AlphaFoldDB" id="A0A9X2RIK0"/>
<dbReference type="GO" id="GO:0004553">
    <property type="term" value="F:hydrolase activity, hydrolyzing O-glycosyl compounds"/>
    <property type="evidence" value="ECO:0007669"/>
    <property type="project" value="UniProtKB-ARBA"/>
</dbReference>
<evidence type="ECO:0000313" key="5">
    <source>
        <dbReference type="EMBL" id="MCQ8186089.1"/>
    </source>
</evidence>
<evidence type="ECO:0000256" key="2">
    <source>
        <dbReference type="ARBA" id="ARBA00023295"/>
    </source>
</evidence>